<evidence type="ECO:0000256" key="4">
    <source>
        <dbReference type="ARBA" id="ARBA00022692"/>
    </source>
</evidence>
<dbReference type="Pfam" id="PF00528">
    <property type="entry name" value="BPD_transp_1"/>
    <property type="match status" value="1"/>
</dbReference>
<keyword evidence="3" id="KW-1003">Cell membrane</keyword>
<feature type="domain" description="ABC transmembrane type-1" evidence="8">
    <location>
        <begin position="57"/>
        <end position="241"/>
    </location>
</feature>
<keyword evidence="6 7" id="KW-0472">Membrane</keyword>
<reference evidence="9 10" key="1">
    <citation type="submission" date="2017-10" db="EMBL/GenBank/DDBJ databases">
        <title>Draft genome of Lysinibacillus fusiformis strain Juneja, a laboratory-derived pathogen of Drosophila melanogaster.</title>
        <authorList>
            <person name="Smith B.R."/>
            <person name="Unckless R.L."/>
        </authorList>
    </citation>
    <scope>NUCLEOTIDE SEQUENCE [LARGE SCALE GENOMIC DNA]</scope>
    <source>
        <strain evidence="9 10">Juneja</strain>
    </source>
</reference>
<comment type="caution">
    <text evidence="9">The sequence shown here is derived from an EMBL/GenBank/DDBJ whole genome shotgun (WGS) entry which is preliminary data.</text>
</comment>
<comment type="subcellular location">
    <subcellularLocation>
        <location evidence="1 7">Cell membrane</location>
        <topology evidence="1 7">Multi-pass membrane protein</topology>
    </subcellularLocation>
</comment>
<evidence type="ECO:0000313" key="9">
    <source>
        <dbReference type="EMBL" id="PKU50129.1"/>
    </source>
</evidence>
<feature type="transmembrane region" description="Helical" evidence="7">
    <location>
        <begin position="61"/>
        <end position="87"/>
    </location>
</feature>
<dbReference type="GO" id="GO:0005886">
    <property type="term" value="C:plasma membrane"/>
    <property type="evidence" value="ECO:0007669"/>
    <property type="project" value="UniProtKB-SubCell"/>
</dbReference>
<sequence length="256" mass="28528">MMISIMNRKKSLIIQMSTCSGIVLIWTLLSLNFPSILIPSPYETLTALWQLIVSGELLHQLYLTMVRMVVGLSIGMFLAILSGLLAGRFAVIYEMFRPVIAFLLGIPPIILVVVAMVWFGTNSIIPIFVVSILVFPTFYINIANGYRQIDNQLLQMATVYQKSTWQKLRFIILPSLMVPFFTACSLAAGGAVRMTIMAELLGTNSGIGAALTMARININTDKVFAWTLISVLIILAIDSFILNPLKAKMMTWNREE</sequence>
<evidence type="ECO:0000256" key="3">
    <source>
        <dbReference type="ARBA" id="ARBA00022475"/>
    </source>
</evidence>
<feature type="transmembrane region" description="Helical" evidence="7">
    <location>
        <begin position="125"/>
        <end position="146"/>
    </location>
</feature>
<dbReference type="PANTHER" id="PTHR30151:SF0">
    <property type="entry name" value="ABC TRANSPORTER PERMEASE PROTEIN MJ0413-RELATED"/>
    <property type="match status" value="1"/>
</dbReference>
<dbReference type="PANTHER" id="PTHR30151">
    <property type="entry name" value="ALKANE SULFONATE ABC TRANSPORTER-RELATED, MEMBRANE SUBUNIT"/>
    <property type="match status" value="1"/>
</dbReference>
<evidence type="ECO:0000256" key="6">
    <source>
        <dbReference type="ARBA" id="ARBA00023136"/>
    </source>
</evidence>
<evidence type="ECO:0000259" key="8">
    <source>
        <dbReference type="PROSITE" id="PS50928"/>
    </source>
</evidence>
<accession>A0A2I0UVQ7</accession>
<evidence type="ECO:0000256" key="7">
    <source>
        <dbReference type="RuleBase" id="RU363032"/>
    </source>
</evidence>
<protein>
    <submittedName>
        <fullName evidence="9">ABC transporter permease</fullName>
    </submittedName>
</protein>
<keyword evidence="4 7" id="KW-0812">Transmembrane</keyword>
<feature type="transmembrane region" description="Helical" evidence="7">
    <location>
        <begin position="99"/>
        <end position="119"/>
    </location>
</feature>
<feature type="transmembrane region" description="Helical" evidence="7">
    <location>
        <begin position="223"/>
        <end position="245"/>
    </location>
</feature>
<dbReference type="EMBL" id="PDFK01000009">
    <property type="protein sequence ID" value="PKU50129.1"/>
    <property type="molecule type" value="Genomic_DNA"/>
</dbReference>
<organism evidence="9 10">
    <name type="scientific">Lysinibacillus fusiformis</name>
    <dbReference type="NCBI Taxonomy" id="28031"/>
    <lineage>
        <taxon>Bacteria</taxon>
        <taxon>Bacillati</taxon>
        <taxon>Bacillota</taxon>
        <taxon>Bacilli</taxon>
        <taxon>Bacillales</taxon>
        <taxon>Bacillaceae</taxon>
        <taxon>Lysinibacillus</taxon>
    </lineage>
</organism>
<dbReference type="PROSITE" id="PS50928">
    <property type="entry name" value="ABC_TM1"/>
    <property type="match status" value="1"/>
</dbReference>
<dbReference type="Proteomes" id="UP000234956">
    <property type="component" value="Unassembled WGS sequence"/>
</dbReference>
<comment type="similarity">
    <text evidence="7">Belongs to the binding-protein-dependent transport system permease family.</text>
</comment>
<feature type="transmembrane region" description="Helical" evidence="7">
    <location>
        <begin position="170"/>
        <end position="192"/>
    </location>
</feature>
<dbReference type="Gene3D" id="1.10.3720.10">
    <property type="entry name" value="MetI-like"/>
    <property type="match status" value="1"/>
</dbReference>
<keyword evidence="2 7" id="KW-0813">Transport</keyword>
<dbReference type="RefSeq" id="WP_036118019.1">
    <property type="nucleotide sequence ID" value="NZ_PDFK01000009.1"/>
</dbReference>
<dbReference type="InterPro" id="IPR000515">
    <property type="entry name" value="MetI-like"/>
</dbReference>
<evidence type="ECO:0000256" key="2">
    <source>
        <dbReference type="ARBA" id="ARBA00022448"/>
    </source>
</evidence>
<dbReference type="GO" id="GO:0055085">
    <property type="term" value="P:transmembrane transport"/>
    <property type="evidence" value="ECO:0007669"/>
    <property type="project" value="InterPro"/>
</dbReference>
<gene>
    <name evidence="9" type="ORF">CRI88_20050</name>
</gene>
<evidence type="ECO:0000256" key="5">
    <source>
        <dbReference type="ARBA" id="ARBA00022989"/>
    </source>
</evidence>
<dbReference type="InterPro" id="IPR035906">
    <property type="entry name" value="MetI-like_sf"/>
</dbReference>
<name>A0A2I0UVQ7_9BACI</name>
<proteinExistence type="inferred from homology"/>
<keyword evidence="5 7" id="KW-1133">Transmembrane helix</keyword>
<evidence type="ECO:0000313" key="10">
    <source>
        <dbReference type="Proteomes" id="UP000234956"/>
    </source>
</evidence>
<dbReference type="AlphaFoldDB" id="A0A2I0UVQ7"/>
<dbReference type="SUPFAM" id="SSF161098">
    <property type="entry name" value="MetI-like"/>
    <property type="match status" value="1"/>
</dbReference>
<dbReference type="CDD" id="cd06261">
    <property type="entry name" value="TM_PBP2"/>
    <property type="match status" value="1"/>
</dbReference>
<evidence type="ECO:0000256" key="1">
    <source>
        <dbReference type="ARBA" id="ARBA00004651"/>
    </source>
</evidence>